<keyword evidence="3 7" id="KW-0418">Kinase</keyword>
<proteinExistence type="predicted"/>
<keyword evidence="2" id="KW-0547">Nucleotide-binding</keyword>
<organism evidence="7 8">
    <name type="scientific">Haloferula chungangensis</name>
    <dbReference type="NCBI Taxonomy" id="1048331"/>
    <lineage>
        <taxon>Bacteria</taxon>
        <taxon>Pseudomonadati</taxon>
        <taxon>Verrucomicrobiota</taxon>
        <taxon>Verrucomicrobiia</taxon>
        <taxon>Verrucomicrobiales</taxon>
        <taxon>Verrucomicrobiaceae</taxon>
        <taxon>Haloferula</taxon>
    </lineage>
</organism>
<dbReference type="GO" id="GO:0004674">
    <property type="term" value="F:protein serine/threonine kinase activity"/>
    <property type="evidence" value="ECO:0007669"/>
    <property type="project" value="UniProtKB-KW"/>
</dbReference>
<evidence type="ECO:0000313" key="8">
    <source>
        <dbReference type="Proteomes" id="UP001596472"/>
    </source>
</evidence>
<dbReference type="EMBL" id="JBHTBS010000003">
    <property type="protein sequence ID" value="MFC7337203.1"/>
    <property type="molecule type" value="Genomic_DNA"/>
</dbReference>
<protein>
    <submittedName>
        <fullName evidence="7">Serine/threonine protein kinase</fullName>
    </submittedName>
</protein>
<dbReference type="SMART" id="SM00220">
    <property type="entry name" value="S_TKc"/>
    <property type="match status" value="1"/>
</dbReference>
<reference evidence="8" key="1">
    <citation type="journal article" date="2019" name="Int. J. Syst. Evol. Microbiol.">
        <title>The Global Catalogue of Microorganisms (GCM) 10K type strain sequencing project: providing services to taxonomists for standard genome sequencing and annotation.</title>
        <authorList>
            <consortium name="The Broad Institute Genomics Platform"/>
            <consortium name="The Broad Institute Genome Sequencing Center for Infectious Disease"/>
            <person name="Wu L."/>
            <person name="Ma J."/>
        </authorList>
    </citation>
    <scope>NUCLEOTIDE SEQUENCE [LARGE SCALE GENOMIC DNA]</scope>
    <source>
        <strain evidence="8">CGMCC 4.1467</strain>
    </source>
</reference>
<accession>A0ABW2L4B5</accession>
<keyword evidence="8" id="KW-1185">Reference proteome</keyword>
<evidence type="ECO:0000256" key="1">
    <source>
        <dbReference type="ARBA" id="ARBA00022679"/>
    </source>
</evidence>
<feature type="region of interest" description="Disordered" evidence="5">
    <location>
        <begin position="267"/>
        <end position="287"/>
    </location>
</feature>
<sequence>MKREFGPYTLLRRHAIGGMSMVFVAQDNTLHREVVLKILSEEFSADEKRIAAFEEEARITAAIGHPHVVRVFTTGRAFGRFFIAMEFVQGGHYEHHIKEKGSIPEEEALPLMIEVAEGLNAAHAAGLIHRDIKPGNILLDSHGKAKIVDFGLALLTQGGMAQAEEIWATPYYVPPETIEGLPEDFRSDVYAFGATFHHALAGKPPCGEESMDTNRLRKAKQNIPPLASVAPWLSAATCAVIDRCMAYSAADRFDSYEELIAALRGAQSQLGSEPPAPKGEDRRKRSGSSLGEKAALAFAGLLILLAAGFAWKWINEEDDELVEELDESSEVVTSPDPVPSTDGGGGLRVASAYREASEALGSGDYERARVLFGEVRDDPDVLEPTGSWAACEVVVASYLDGRSEQAREDARRALDHVRSAKDLPSGIGNILGKVLERLPQMEPIKPPMNFDSGAGPRYLGWLMVGLKSWEQGMPELAIPYFKAVAEAPGKGNHAWLAPYSKIAGDYLTDYSRLKKAEPKSFNVGKAESANLLDDLRALDATLRTKGRARFNVRVWQAELEKSLVAPKETPGLAAKIDDATAFPDSAMVDLSSCRFPTAISKLKAWRPSDEDGEKRREALLTLAEAATTFLAELGERTAGRSDLELLSRDGRKFEGILKGDVSRPLLKSSHGEVSLSWSEIDPSSLIELHRELSQDEDREIDKLRRHEEAIAFDLLAGDRERGKDAGARLAEVSEPFGRRWMVVLPALDH</sequence>
<feature type="region of interest" description="Disordered" evidence="5">
    <location>
        <begin position="326"/>
        <end position="345"/>
    </location>
</feature>
<dbReference type="InterPro" id="IPR008271">
    <property type="entry name" value="Ser/Thr_kinase_AS"/>
</dbReference>
<keyword evidence="1" id="KW-0808">Transferase</keyword>
<dbReference type="Gene3D" id="1.10.510.10">
    <property type="entry name" value="Transferase(Phosphotransferase) domain 1"/>
    <property type="match status" value="1"/>
</dbReference>
<evidence type="ECO:0000259" key="6">
    <source>
        <dbReference type="PROSITE" id="PS50011"/>
    </source>
</evidence>
<evidence type="ECO:0000256" key="4">
    <source>
        <dbReference type="ARBA" id="ARBA00022840"/>
    </source>
</evidence>
<evidence type="ECO:0000313" key="7">
    <source>
        <dbReference type="EMBL" id="MFC7337203.1"/>
    </source>
</evidence>
<keyword evidence="7" id="KW-0723">Serine/threonine-protein kinase</keyword>
<dbReference type="PANTHER" id="PTHR43289">
    <property type="entry name" value="MITOGEN-ACTIVATED PROTEIN KINASE KINASE KINASE 20-RELATED"/>
    <property type="match status" value="1"/>
</dbReference>
<dbReference type="RefSeq" id="WP_379711297.1">
    <property type="nucleotide sequence ID" value="NZ_JBHTBS010000003.1"/>
</dbReference>
<dbReference type="Proteomes" id="UP001596472">
    <property type="component" value="Unassembled WGS sequence"/>
</dbReference>
<evidence type="ECO:0000256" key="5">
    <source>
        <dbReference type="SAM" id="MobiDB-lite"/>
    </source>
</evidence>
<dbReference type="PROSITE" id="PS00108">
    <property type="entry name" value="PROTEIN_KINASE_ST"/>
    <property type="match status" value="1"/>
</dbReference>
<dbReference type="Pfam" id="PF00069">
    <property type="entry name" value="Pkinase"/>
    <property type="match status" value="1"/>
</dbReference>
<evidence type="ECO:0000256" key="2">
    <source>
        <dbReference type="ARBA" id="ARBA00022741"/>
    </source>
</evidence>
<comment type="caution">
    <text evidence="7">The sequence shown here is derived from an EMBL/GenBank/DDBJ whole genome shotgun (WGS) entry which is preliminary data.</text>
</comment>
<dbReference type="InterPro" id="IPR000719">
    <property type="entry name" value="Prot_kinase_dom"/>
</dbReference>
<dbReference type="PANTHER" id="PTHR43289:SF34">
    <property type="entry name" value="SERINE_THREONINE-PROTEIN KINASE YBDM-RELATED"/>
    <property type="match status" value="1"/>
</dbReference>
<evidence type="ECO:0000256" key="3">
    <source>
        <dbReference type="ARBA" id="ARBA00022777"/>
    </source>
</evidence>
<keyword evidence="4" id="KW-0067">ATP-binding</keyword>
<dbReference type="CDD" id="cd14014">
    <property type="entry name" value="STKc_PknB_like"/>
    <property type="match status" value="1"/>
</dbReference>
<dbReference type="Gene3D" id="3.30.200.20">
    <property type="entry name" value="Phosphorylase Kinase, domain 1"/>
    <property type="match status" value="1"/>
</dbReference>
<dbReference type="SUPFAM" id="SSF56112">
    <property type="entry name" value="Protein kinase-like (PK-like)"/>
    <property type="match status" value="1"/>
</dbReference>
<dbReference type="InterPro" id="IPR011009">
    <property type="entry name" value="Kinase-like_dom_sf"/>
</dbReference>
<dbReference type="PROSITE" id="PS50011">
    <property type="entry name" value="PROTEIN_KINASE_DOM"/>
    <property type="match status" value="1"/>
</dbReference>
<gene>
    <name evidence="7" type="ORF">ACFQY0_08440</name>
</gene>
<feature type="domain" description="Protein kinase" evidence="6">
    <location>
        <begin position="8"/>
        <end position="270"/>
    </location>
</feature>
<name>A0ABW2L4B5_9BACT</name>